<feature type="transmembrane region" description="Helical" evidence="2">
    <location>
        <begin position="380"/>
        <end position="400"/>
    </location>
</feature>
<comment type="caution">
    <text evidence="5">The sequence shown here is derived from an EMBL/GenBank/DDBJ whole genome shotgun (WGS) entry which is preliminary data.</text>
</comment>
<evidence type="ECO:0000313" key="6">
    <source>
        <dbReference type="Proteomes" id="UP000250572"/>
    </source>
</evidence>
<dbReference type="InterPro" id="IPR036179">
    <property type="entry name" value="Ig-like_dom_sf"/>
</dbReference>
<dbReference type="AlphaFoldDB" id="A0A315VHJ7"/>
<dbReference type="Proteomes" id="UP000250572">
    <property type="component" value="Unassembled WGS sequence"/>
</dbReference>
<sequence>MAGCVLGTAYSLLLLASFLQGAKNAELFLNETIEAVVGQNITMPCFVKDAADHMIVSIKWMKSERTNLAVFDLNYGPHQYWPNVTIQEKKNDANKLIGSYLHLPRVNKWDSGIYICEISTFRLGSFKNKTKLTVKDELKLSCNTDKLVEVHIGDNATVKCTVNSKAQYMWTKNNMFVSENESLELWQVTEAQAGIYKLTVNTGDKSLHKDFIISVLTTTTILRTGPTESTQHPTNSLHTSAAISLTTTLSTDTQWITQPDSSTVGVPASGHVIPLATLTSVSVPPSPNTQTITHLLLNSSMLNNDTAELTSTQRTAGDVTKNESTFINQTESYPVGVQSSENIFSMSTAESGIAGSIESTGTTSTVLITSTNTETERNHVLLVFIIVLLLLLILVVVILYRKQLIKTRMDLPPSFKPPPPPVKYTAARRSETQLYPTS</sequence>
<keyword evidence="3" id="KW-0732">Signal</keyword>
<feature type="non-terminal residue" evidence="5">
    <location>
        <position position="438"/>
    </location>
</feature>
<dbReference type="InterPro" id="IPR013106">
    <property type="entry name" value="Ig_V-set"/>
</dbReference>
<dbReference type="Pfam" id="PF07686">
    <property type="entry name" value="V-set"/>
    <property type="match status" value="1"/>
</dbReference>
<gene>
    <name evidence="5" type="ORF">CCH79_00002280</name>
</gene>
<dbReference type="InterPro" id="IPR003598">
    <property type="entry name" value="Ig_sub2"/>
</dbReference>
<dbReference type="EMBL" id="NHOQ01001678">
    <property type="protein sequence ID" value="PWA22759.1"/>
    <property type="molecule type" value="Genomic_DNA"/>
</dbReference>
<dbReference type="SMART" id="SM00408">
    <property type="entry name" value="IGc2"/>
    <property type="match status" value="2"/>
</dbReference>
<dbReference type="InterPro" id="IPR007110">
    <property type="entry name" value="Ig-like_dom"/>
</dbReference>
<evidence type="ECO:0000313" key="5">
    <source>
        <dbReference type="EMBL" id="PWA22759.1"/>
    </source>
</evidence>
<evidence type="ECO:0000259" key="4">
    <source>
        <dbReference type="PROSITE" id="PS50835"/>
    </source>
</evidence>
<name>A0A315VHJ7_GAMAF</name>
<dbReference type="GO" id="GO:0007160">
    <property type="term" value="P:cell-matrix adhesion"/>
    <property type="evidence" value="ECO:0007669"/>
    <property type="project" value="TreeGrafter"/>
</dbReference>
<keyword evidence="2" id="KW-0812">Transmembrane</keyword>
<dbReference type="PANTHER" id="PTHR15317:SF1">
    <property type="entry name" value="T-CELL SURFACE PROTEIN TACTILE"/>
    <property type="match status" value="1"/>
</dbReference>
<keyword evidence="2" id="KW-1133">Transmembrane helix</keyword>
<reference evidence="5 6" key="1">
    <citation type="journal article" date="2018" name="G3 (Bethesda)">
        <title>A High-Quality Reference Genome for the Invasive Mosquitofish Gambusia affinis Using a Chicago Library.</title>
        <authorList>
            <person name="Hoffberg S.L."/>
            <person name="Troendle N.J."/>
            <person name="Glenn T.C."/>
            <person name="Mahmud O."/>
            <person name="Louha S."/>
            <person name="Chalopin D."/>
            <person name="Bennetzen J.L."/>
            <person name="Mauricio R."/>
        </authorList>
    </citation>
    <scope>NUCLEOTIDE SEQUENCE [LARGE SCALE GENOMIC DNA]</scope>
    <source>
        <strain evidence="5">NE01/NJP1002.9</strain>
        <tissue evidence="5">Muscle</tissue>
    </source>
</reference>
<dbReference type="InterPro" id="IPR003599">
    <property type="entry name" value="Ig_sub"/>
</dbReference>
<keyword evidence="2" id="KW-0472">Membrane</keyword>
<evidence type="ECO:0000256" key="1">
    <source>
        <dbReference type="SAM" id="MobiDB-lite"/>
    </source>
</evidence>
<feature type="region of interest" description="Disordered" evidence="1">
    <location>
        <begin position="416"/>
        <end position="438"/>
    </location>
</feature>
<dbReference type="InterPro" id="IPR042381">
    <property type="entry name" value="CD96"/>
</dbReference>
<dbReference type="SMART" id="SM00409">
    <property type="entry name" value="IG"/>
    <property type="match status" value="2"/>
</dbReference>
<evidence type="ECO:0000256" key="3">
    <source>
        <dbReference type="SAM" id="SignalP"/>
    </source>
</evidence>
<protein>
    <recommendedName>
        <fullName evidence="4">Ig-like domain-containing protein</fullName>
    </recommendedName>
</protein>
<feature type="chain" id="PRO_5016436162" description="Ig-like domain-containing protein" evidence="3">
    <location>
        <begin position="25"/>
        <end position="438"/>
    </location>
</feature>
<feature type="domain" description="Ig-like" evidence="4">
    <location>
        <begin position="38"/>
        <end position="133"/>
    </location>
</feature>
<dbReference type="GO" id="GO:0006954">
    <property type="term" value="P:inflammatory response"/>
    <property type="evidence" value="ECO:0007669"/>
    <property type="project" value="TreeGrafter"/>
</dbReference>
<feature type="signal peptide" evidence="3">
    <location>
        <begin position="1"/>
        <end position="24"/>
    </location>
</feature>
<organism evidence="5 6">
    <name type="scientific">Gambusia affinis</name>
    <name type="common">Western mosquitofish</name>
    <name type="synonym">Heterandria affinis</name>
    <dbReference type="NCBI Taxonomy" id="33528"/>
    <lineage>
        <taxon>Eukaryota</taxon>
        <taxon>Metazoa</taxon>
        <taxon>Chordata</taxon>
        <taxon>Craniata</taxon>
        <taxon>Vertebrata</taxon>
        <taxon>Euteleostomi</taxon>
        <taxon>Actinopterygii</taxon>
        <taxon>Neopterygii</taxon>
        <taxon>Teleostei</taxon>
        <taxon>Neoteleostei</taxon>
        <taxon>Acanthomorphata</taxon>
        <taxon>Ovalentaria</taxon>
        <taxon>Atherinomorphae</taxon>
        <taxon>Cyprinodontiformes</taxon>
        <taxon>Poeciliidae</taxon>
        <taxon>Poeciliinae</taxon>
        <taxon>Gambusia</taxon>
    </lineage>
</organism>
<dbReference type="PROSITE" id="PS50835">
    <property type="entry name" value="IG_LIKE"/>
    <property type="match status" value="1"/>
</dbReference>
<dbReference type="Gene3D" id="2.60.40.10">
    <property type="entry name" value="Immunoglobulins"/>
    <property type="match status" value="2"/>
</dbReference>
<accession>A0A315VHJ7</accession>
<dbReference type="InterPro" id="IPR013783">
    <property type="entry name" value="Ig-like_fold"/>
</dbReference>
<dbReference type="Pfam" id="PF13895">
    <property type="entry name" value="Ig_2"/>
    <property type="match status" value="1"/>
</dbReference>
<dbReference type="PANTHER" id="PTHR15317">
    <property type="entry name" value="T-CELL SURFACE PROTEIN TACTILE"/>
    <property type="match status" value="1"/>
</dbReference>
<dbReference type="SUPFAM" id="SSF48726">
    <property type="entry name" value="Immunoglobulin"/>
    <property type="match status" value="2"/>
</dbReference>
<evidence type="ECO:0000256" key="2">
    <source>
        <dbReference type="SAM" id="Phobius"/>
    </source>
</evidence>
<proteinExistence type="predicted"/>
<keyword evidence="6" id="KW-1185">Reference proteome</keyword>